<evidence type="ECO:0000256" key="2">
    <source>
        <dbReference type="ARBA" id="ARBA00008320"/>
    </source>
</evidence>
<dbReference type="GO" id="GO:0031515">
    <property type="term" value="C:tRNA (m1A) methyltransferase complex"/>
    <property type="evidence" value="ECO:0007669"/>
    <property type="project" value="InterPro"/>
</dbReference>
<evidence type="ECO:0000256" key="4">
    <source>
        <dbReference type="ARBA" id="ARBA00022694"/>
    </source>
</evidence>
<feature type="compositionally biased region" description="Low complexity" evidence="7">
    <location>
        <begin position="916"/>
        <end position="929"/>
    </location>
</feature>
<dbReference type="VEuPathDB" id="FungiDB:A9K55_000424"/>
<dbReference type="InterPro" id="IPR010730">
    <property type="entry name" value="HET"/>
</dbReference>
<evidence type="ECO:0000256" key="5">
    <source>
        <dbReference type="ARBA" id="ARBA00023242"/>
    </source>
</evidence>
<dbReference type="GO" id="GO:0005634">
    <property type="term" value="C:nucleus"/>
    <property type="evidence" value="ECO:0007669"/>
    <property type="project" value="UniProtKB-SubCell"/>
</dbReference>
<organism evidence="9 10">
    <name type="scientific">Cordyceps militaris</name>
    <name type="common">Caterpillar fungus</name>
    <name type="synonym">Clavaria militaris</name>
    <dbReference type="NCBI Taxonomy" id="73501"/>
    <lineage>
        <taxon>Eukaryota</taxon>
        <taxon>Fungi</taxon>
        <taxon>Dikarya</taxon>
        <taxon>Ascomycota</taxon>
        <taxon>Pezizomycotina</taxon>
        <taxon>Sordariomycetes</taxon>
        <taxon>Hypocreomycetidae</taxon>
        <taxon>Hypocreales</taxon>
        <taxon>Cordycipitaceae</taxon>
        <taxon>Cordyceps</taxon>
    </lineage>
</organism>
<dbReference type="Pfam" id="PF26639">
    <property type="entry name" value="Het-6_barrel"/>
    <property type="match status" value="1"/>
</dbReference>
<dbReference type="GO" id="GO:0030488">
    <property type="term" value="P:tRNA methylation"/>
    <property type="evidence" value="ECO:0007669"/>
    <property type="project" value="InterPro"/>
</dbReference>
<evidence type="ECO:0000313" key="10">
    <source>
        <dbReference type="Proteomes" id="UP000323067"/>
    </source>
</evidence>
<comment type="similarity">
    <text evidence="2">Belongs to the TRM6/GCD10 family.</text>
</comment>
<dbReference type="PANTHER" id="PTHR12945">
    <property type="entry name" value="TRANSLATION INITIATION FACTOR EIF3-RELATED"/>
    <property type="match status" value="1"/>
</dbReference>
<evidence type="ECO:0000256" key="6">
    <source>
        <dbReference type="ARBA" id="ARBA00032319"/>
    </source>
</evidence>
<keyword evidence="5" id="KW-0539">Nucleus</keyword>
<comment type="subcellular location">
    <subcellularLocation>
        <location evidence="1">Nucleus</location>
    </subcellularLocation>
</comment>
<reference evidence="9 10" key="1">
    <citation type="journal article" date="2017" name="BMC Genomics">
        <title>Chromosome level assembly and secondary metabolite potential of the parasitic fungus Cordyceps militaris.</title>
        <authorList>
            <person name="Kramer G.J."/>
            <person name="Nodwell J.R."/>
        </authorList>
    </citation>
    <scope>NUCLEOTIDE SEQUENCE [LARGE SCALE GENOMIC DNA]</scope>
    <source>
        <strain evidence="9 10">ATCC 34164</strain>
    </source>
</reference>
<feature type="region of interest" description="Disordered" evidence="7">
    <location>
        <begin position="912"/>
        <end position="955"/>
    </location>
</feature>
<dbReference type="Pfam" id="PF06985">
    <property type="entry name" value="HET"/>
    <property type="match status" value="1"/>
</dbReference>
<evidence type="ECO:0000256" key="3">
    <source>
        <dbReference type="ARBA" id="ARBA00021704"/>
    </source>
</evidence>
<feature type="domain" description="Heterokaryon incompatibility" evidence="8">
    <location>
        <begin position="60"/>
        <end position="209"/>
    </location>
</feature>
<evidence type="ECO:0000259" key="8">
    <source>
        <dbReference type="Pfam" id="PF06985"/>
    </source>
</evidence>
<sequence>MTGFTAETGSRRLYEYEPFRDARSIRILTLHPARSREESLRGDLSTELLEDAAEASAIDFEAVSYVWGSRKRLQELRCGDDRVLPITESICDALRRVRLEDRPLRLWADQVCINQDDIEERSQQVNLMNSVYRSAQRVLVWLGRDDEGKAQDAVKMLEGLQKVFSDEEAHDEFRKAHSENLHLQDVALWKPFAKLAVLPWFNRIWIVQEIGTRTPATLFWGEAEMSWDVLSGVVAVLNERYHHLRARFAVMTPNIRYLHRRFEEPPEAVLSRQHRRGDFVYELHRARHMLAEDPRDRVFAFLGHFSLRKPSTTPALRGLVADYGRSVEDVYCDVAMRGLDGAESLIMLTATHYGAEVSRSRQNSILTNADGAVPSALSFKLNSLPSWVPDWRQRAHHLFGSPDTPHRAAGNTKPQLTIDKSTLTLHIRGKHTDTINLVSWVIRGDSFHVRKQREDATHPMVALWQRICGQKSPIHPSAGNYYPTGEPPFLALAQCLTNAGVGMSGSRDHSTVPASEHVANAASYLARTARRSDPMVSAEIRELGLDGGGDAYKWSHEASLISRHRRLGLSAQGHFVLGPETMEPGDAVTVLYGGRAPFLLRRRGPRSDDGWILIGECYVHGMMNGEALDIKGAPHAWVALKLPNGNFKILQITPSATVSLGKYGSFPSNLLLDRPYHLTYEVQDKREGETFSRLRVVPGTELHADALIDRTAEDEAASATPDAEPAPQDADEVDEAIISAAVNEELALADAEPTEGGNGAVLTRKTFDEGARQTLTTEEIEELKRKGAGAGRDIVAKLLLRHTAIDQKTAYSLAKYKLLKEKKYVRQFTVLPLDVPMLAQWMLEDKDPGKILEMRLESLALVGCWADVHFGGLPVEGATTPHGGRWLAVDDTGGLLVAAMAERMGILYRDEEGQETQEQQPEQEPLQEPTADDADGTDEAISTTRPSRKRPHKDDLAPHYALTNSITLVHANSQPNLSLLRYFGYDASDPNPAEPYHPLATHLLPVSWLQVLSPADDPTYAERPAEVPLAELLTWKTNRRGNYHRKRRRWARARQVVDGTRAGGFAGLAVASTMEPLSILRSALPLLAGGSPVAVYSPTVEALTRLADYFSVGRRGAWVARPPPAAEGRTLAELETWEGDAEFPINPTLLVGVTVQTSRAKRWQVLPGRTHPMMMGKGGAEGYLLTGWRAIPAEGRIAARGKFQKRRM</sequence>
<dbReference type="Proteomes" id="UP000323067">
    <property type="component" value="Chromosome i"/>
</dbReference>
<dbReference type="OrthoDB" id="5571888at2759"/>
<dbReference type="InterPro" id="IPR017423">
    <property type="entry name" value="TRM6"/>
</dbReference>
<dbReference type="VEuPathDB" id="FungiDB:CCM_09047"/>
<dbReference type="AlphaFoldDB" id="A0A2H4SWG9"/>
<feature type="region of interest" description="Disordered" evidence="7">
    <location>
        <begin position="712"/>
        <end position="731"/>
    </location>
</feature>
<protein>
    <recommendedName>
        <fullName evidence="3">tRNA (adenine(58)-N(1))-methyltransferase non-catalytic subunit TRM6</fullName>
    </recommendedName>
    <alternativeName>
        <fullName evidence="6">tRNA(m1A58)-methyltransferase subunit TRM6</fullName>
    </alternativeName>
</protein>
<evidence type="ECO:0000256" key="1">
    <source>
        <dbReference type="ARBA" id="ARBA00004123"/>
    </source>
</evidence>
<name>A0A2H4SWG9_CORMI</name>
<dbReference type="EMBL" id="CP023328">
    <property type="protein sequence ID" value="ATY67441.1"/>
    <property type="molecule type" value="Genomic_DNA"/>
</dbReference>
<gene>
    <name evidence="9" type="ORF">A9K55_000424</name>
</gene>
<evidence type="ECO:0000313" key="9">
    <source>
        <dbReference type="EMBL" id="ATY67441.1"/>
    </source>
</evidence>
<dbReference type="PANTHER" id="PTHR12945:SF0">
    <property type="entry name" value="TRNA (ADENINE(58)-N(1))-METHYLTRANSFERASE NON-CATALYTIC SUBUNIT TRM6"/>
    <property type="match status" value="1"/>
</dbReference>
<accession>A0A2H4SWG9</accession>
<evidence type="ECO:0000256" key="7">
    <source>
        <dbReference type="SAM" id="MobiDB-lite"/>
    </source>
</evidence>
<proteinExistence type="inferred from homology"/>
<dbReference type="Pfam" id="PF04189">
    <property type="entry name" value="Gcd10p"/>
    <property type="match status" value="1"/>
</dbReference>
<keyword evidence="4" id="KW-0819">tRNA processing</keyword>